<accession>A0A4Q7L6M6</accession>
<feature type="region of interest" description="Disordered" evidence="2">
    <location>
        <begin position="238"/>
        <end position="500"/>
    </location>
</feature>
<dbReference type="Proteomes" id="UP000294257">
    <property type="component" value="Unassembled WGS sequence"/>
</dbReference>
<name>A0A4Q7L6M6_9PSEU</name>
<gene>
    <name evidence="4" type="ORF">EV193_101797</name>
</gene>
<evidence type="ECO:0000313" key="5">
    <source>
        <dbReference type="Proteomes" id="UP000294257"/>
    </source>
</evidence>
<comment type="similarity">
    <text evidence="1">Belongs to the mycobacterial PPE family.</text>
</comment>
<evidence type="ECO:0000313" key="4">
    <source>
        <dbReference type="EMBL" id="RZS44916.1"/>
    </source>
</evidence>
<comment type="caution">
    <text evidence="4">The sequence shown here is derived from an EMBL/GenBank/DDBJ whole genome shotgun (WGS) entry which is preliminary data.</text>
</comment>
<dbReference type="EMBL" id="SGWQ01000001">
    <property type="protein sequence ID" value="RZS44916.1"/>
    <property type="molecule type" value="Genomic_DNA"/>
</dbReference>
<proteinExistence type="inferred from homology"/>
<feature type="compositionally biased region" description="Basic and acidic residues" evidence="2">
    <location>
        <begin position="253"/>
        <end position="283"/>
    </location>
</feature>
<keyword evidence="5" id="KW-1185">Reference proteome</keyword>
<protein>
    <recommendedName>
        <fullName evidence="3">PPE domain-containing protein</fullName>
    </recommendedName>
</protein>
<organism evidence="4 5">
    <name type="scientific">Herbihabitans rhizosphaerae</name>
    <dbReference type="NCBI Taxonomy" id="1872711"/>
    <lineage>
        <taxon>Bacteria</taxon>
        <taxon>Bacillati</taxon>
        <taxon>Actinomycetota</taxon>
        <taxon>Actinomycetes</taxon>
        <taxon>Pseudonocardiales</taxon>
        <taxon>Pseudonocardiaceae</taxon>
        <taxon>Herbihabitans</taxon>
    </lineage>
</organism>
<dbReference type="SUPFAM" id="SSF140459">
    <property type="entry name" value="PE/PPE dimer-like"/>
    <property type="match status" value="1"/>
</dbReference>
<dbReference type="InterPro" id="IPR000030">
    <property type="entry name" value="PPE_dom"/>
</dbReference>
<dbReference type="OrthoDB" id="3691371at2"/>
<feature type="compositionally biased region" description="Basic and acidic residues" evidence="2">
    <location>
        <begin position="16"/>
        <end position="26"/>
    </location>
</feature>
<feature type="compositionally biased region" description="Gly residues" evidence="2">
    <location>
        <begin position="387"/>
        <end position="406"/>
    </location>
</feature>
<dbReference type="Pfam" id="PF00823">
    <property type="entry name" value="PPE"/>
    <property type="match status" value="1"/>
</dbReference>
<evidence type="ECO:0000256" key="2">
    <source>
        <dbReference type="SAM" id="MobiDB-lite"/>
    </source>
</evidence>
<evidence type="ECO:0000259" key="3">
    <source>
        <dbReference type="Pfam" id="PF00823"/>
    </source>
</evidence>
<dbReference type="RefSeq" id="WP_130342530.1">
    <property type="nucleotide sequence ID" value="NZ_SGWQ01000001.1"/>
</dbReference>
<dbReference type="AlphaFoldDB" id="A0A4Q7L6M6"/>
<feature type="compositionally biased region" description="Basic and acidic residues" evidence="2">
    <location>
        <begin position="290"/>
        <end position="345"/>
    </location>
</feature>
<feature type="compositionally biased region" description="Low complexity" evidence="2">
    <location>
        <begin position="369"/>
        <end position="378"/>
    </location>
</feature>
<dbReference type="Gene3D" id="1.20.1260.20">
    <property type="entry name" value="PPE superfamily"/>
    <property type="match status" value="1"/>
</dbReference>
<feature type="compositionally biased region" description="Gly residues" evidence="2">
    <location>
        <begin position="425"/>
        <end position="464"/>
    </location>
</feature>
<dbReference type="InterPro" id="IPR038332">
    <property type="entry name" value="PPE_sf"/>
</dbReference>
<evidence type="ECO:0000256" key="1">
    <source>
        <dbReference type="ARBA" id="ARBA00010652"/>
    </source>
</evidence>
<reference evidence="4 5" key="1">
    <citation type="submission" date="2019-02" db="EMBL/GenBank/DDBJ databases">
        <title>Genomic Encyclopedia of Type Strains, Phase IV (KMG-IV): sequencing the most valuable type-strain genomes for metagenomic binning, comparative biology and taxonomic classification.</title>
        <authorList>
            <person name="Goeker M."/>
        </authorList>
    </citation>
    <scope>NUCLEOTIDE SEQUENCE [LARGE SCALE GENOMIC DNA]</scope>
    <source>
        <strain evidence="4 5">DSM 101727</strain>
    </source>
</reference>
<feature type="region of interest" description="Disordered" evidence="2">
    <location>
        <begin position="1"/>
        <end position="26"/>
    </location>
</feature>
<sequence length="500" mass="52792">MAEDRHGSPPAQTSEQMRDDAARSAERDDVDGWFLIDLLNKVRNIGQREQMYDQALADQSRALADGQTLRDTPAVPKSVYLAVPHPELRNRIDGVSPEQIVGVGDDWIATGRAMRDFEADVGRAVTASRTSWRGTAGEAARDYLEAVGKWVGRAGDGAGLTGTQMNMQADAASTARATMPPPVPFDANAAAAEVRAEQHPMRIMTLHAQHLATHAASQVAHQEAARVMAQYDSSLAGTTMPAFAKPPTFGSKGGDRKELNDEWFGHDKPGADKVLVKPLDKTGEPATDSRAGDGDSDGKRIEKTPDVRDTDDSRSRDDRRLIDPYRPPIDDGRLTDPRGYQDRGTTDPSWTVTPDDQRQQRPTSYQLPQQHAQQAHTPPFGPPIGGPPSGYGQNGDHGRTGRGYGPTGSPAGQGANSGHNAGARGASGVGGEHGAAGRAGGGIAGGARGGHGGHPAGAPMGGRGQGEEDSEHQRPSYLVEADPHGVFGTDERTAPPVIGG</sequence>
<feature type="compositionally biased region" description="Polar residues" evidence="2">
    <location>
        <begin position="346"/>
        <end position="368"/>
    </location>
</feature>
<feature type="domain" description="PPE" evidence="3">
    <location>
        <begin position="93"/>
        <end position="234"/>
    </location>
</feature>